<dbReference type="InterPro" id="IPR025313">
    <property type="entry name" value="SPB4-like_CTE"/>
</dbReference>
<evidence type="ECO:0000256" key="3">
    <source>
        <dbReference type="ARBA" id="ARBA00022806"/>
    </source>
</evidence>
<dbReference type="InterPro" id="IPR014001">
    <property type="entry name" value="Helicase_ATP-bd"/>
</dbReference>
<dbReference type="SMART" id="SM00487">
    <property type="entry name" value="DEXDc"/>
    <property type="match status" value="1"/>
</dbReference>
<comment type="domain">
    <text evidence="7">The Q motif is unique to and characteristic of the DEAD box family of RNA helicases and controls ATP binding and hydrolysis.</text>
</comment>
<dbReference type="OrthoDB" id="7396459at2759"/>
<dbReference type="InterPro" id="IPR001650">
    <property type="entry name" value="Helicase_C-like"/>
</dbReference>
<evidence type="ECO:0000256" key="2">
    <source>
        <dbReference type="ARBA" id="ARBA00022801"/>
    </source>
</evidence>
<evidence type="ECO:0000259" key="9">
    <source>
        <dbReference type="PROSITE" id="PS51192"/>
    </source>
</evidence>
<dbReference type="Gene3D" id="3.40.50.300">
    <property type="entry name" value="P-loop containing nucleotide triphosphate hydrolases"/>
    <property type="match status" value="2"/>
</dbReference>
<dbReference type="Pfam" id="PF00270">
    <property type="entry name" value="DEAD"/>
    <property type="match status" value="1"/>
</dbReference>
<keyword evidence="4 6" id="KW-0067">ATP-binding</keyword>
<organism evidence="11 12">
    <name type="scientific">Macrostomum lignano</name>
    <dbReference type="NCBI Taxonomy" id="282301"/>
    <lineage>
        <taxon>Eukaryota</taxon>
        <taxon>Metazoa</taxon>
        <taxon>Spiralia</taxon>
        <taxon>Lophotrochozoa</taxon>
        <taxon>Platyhelminthes</taxon>
        <taxon>Rhabditophora</taxon>
        <taxon>Macrostomorpha</taxon>
        <taxon>Macrostomida</taxon>
        <taxon>Macrostomidae</taxon>
        <taxon>Macrostomum</taxon>
    </lineage>
</organism>
<dbReference type="SUPFAM" id="SSF52540">
    <property type="entry name" value="P-loop containing nucleoside triphosphate hydrolases"/>
    <property type="match status" value="1"/>
</dbReference>
<dbReference type="SMART" id="SM01178">
    <property type="entry name" value="DUF4217"/>
    <property type="match status" value="1"/>
</dbReference>
<dbReference type="GO" id="GO:0003723">
    <property type="term" value="F:RNA binding"/>
    <property type="evidence" value="ECO:0007669"/>
    <property type="project" value="UniProtKB-UniRule"/>
</dbReference>
<gene>
    <name evidence="11" type="ORF">BOX15_Mlig008531g1</name>
</gene>
<dbReference type="PROSITE" id="PS51194">
    <property type="entry name" value="HELICASE_CTER"/>
    <property type="match status" value="1"/>
</dbReference>
<dbReference type="GO" id="GO:0005524">
    <property type="term" value="F:ATP binding"/>
    <property type="evidence" value="ECO:0007669"/>
    <property type="project" value="UniProtKB-UniRule"/>
</dbReference>
<comment type="function">
    <text evidence="7">RNA helicase.</text>
</comment>
<dbReference type="InterPro" id="IPR000629">
    <property type="entry name" value="RNA-helicase_DEAD-box_CS"/>
</dbReference>
<keyword evidence="5 7" id="KW-0694">RNA-binding</keyword>
<protein>
    <recommendedName>
        <fullName evidence="7">ATP-dependent RNA helicase</fullName>
        <ecNumber evidence="7">3.6.4.13</ecNumber>
    </recommendedName>
</protein>
<evidence type="ECO:0000313" key="12">
    <source>
        <dbReference type="Proteomes" id="UP000215902"/>
    </source>
</evidence>
<sequence>QSQQPLPQPSGWQLDRVELSPAAQSAIAALGFAAPTPVQRACIPLLLSNKDVAAEAVTGSGKTLAYLLPALELLSRRPEPWGRGETGAVIVAPTAELARQVSGVLAFLMPHYERHRQPGSWGQLLLTRGCSQAEIDAALAKGATLVVATPRRLSDLLESSCSTGERLCSALRSVELLVLDEADRLLQQGFRPALDALLSRLPKQRRTGLFSATQTRELEQLVRAGLRNPVSVRVTEKLARVPAGLTNLYCEIAADKKLDFLCTFLMEHAAEQKVLVFVATCAVADYLAKALRQLRPDLPPLSAIHGRMRKKRRSVFAAFASCRSGALVCTDVLARGVDLPDVAWVLQLDPPTSAEHFVHRCGRTARIGRLGRAMLLLQPHELEYVEFLRLNQGVAVERQELQQVYNSLTDLGPQLRQLCSRDRLLCEKSVRAFVSYVQFYRKHECRLLFRLRDLNIGRLATAFGLLRLPRMPELRKLAVTDFDPVKDVDVGAIPYLDRSVRRQRAKQEQLRQEKPKNDLSALPAYRRLRIERCREREARAAKRKRRAPGGKEDGAGLDDEDLAELERDVGLLKKLRKGRISTDQFDEAFCPRGSDEDN</sequence>
<dbReference type="CDD" id="cd18787">
    <property type="entry name" value="SF2_C_DEAD"/>
    <property type="match status" value="1"/>
</dbReference>
<dbReference type="GO" id="GO:0016887">
    <property type="term" value="F:ATP hydrolysis activity"/>
    <property type="evidence" value="ECO:0007669"/>
    <property type="project" value="RHEA"/>
</dbReference>
<feature type="domain" description="Helicase C-terminal" evidence="10">
    <location>
        <begin position="257"/>
        <end position="412"/>
    </location>
</feature>
<accession>A0A267DUN1</accession>
<evidence type="ECO:0000313" key="11">
    <source>
        <dbReference type="EMBL" id="PAA53010.1"/>
    </source>
</evidence>
<keyword evidence="12" id="KW-1185">Reference proteome</keyword>
<evidence type="ECO:0000256" key="6">
    <source>
        <dbReference type="RuleBase" id="RU000492"/>
    </source>
</evidence>
<evidence type="ECO:0000256" key="5">
    <source>
        <dbReference type="ARBA" id="ARBA00022884"/>
    </source>
</evidence>
<feature type="region of interest" description="Disordered" evidence="8">
    <location>
        <begin position="539"/>
        <end position="560"/>
    </location>
</feature>
<dbReference type="STRING" id="282301.A0A267DUN1"/>
<comment type="similarity">
    <text evidence="6">Belongs to the DEAD box helicase family.</text>
</comment>
<dbReference type="SMART" id="SM00490">
    <property type="entry name" value="HELICc"/>
    <property type="match status" value="1"/>
</dbReference>
<dbReference type="EC" id="3.6.4.13" evidence="7"/>
<evidence type="ECO:0000256" key="8">
    <source>
        <dbReference type="SAM" id="MobiDB-lite"/>
    </source>
</evidence>
<evidence type="ECO:0000256" key="1">
    <source>
        <dbReference type="ARBA" id="ARBA00022741"/>
    </source>
</evidence>
<evidence type="ECO:0000259" key="10">
    <source>
        <dbReference type="PROSITE" id="PS51194"/>
    </source>
</evidence>
<dbReference type="AlphaFoldDB" id="A0A267DUN1"/>
<feature type="domain" description="Helicase ATP-binding" evidence="9">
    <location>
        <begin position="43"/>
        <end position="232"/>
    </location>
</feature>
<dbReference type="Proteomes" id="UP000215902">
    <property type="component" value="Unassembled WGS sequence"/>
</dbReference>
<evidence type="ECO:0000256" key="7">
    <source>
        <dbReference type="RuleBase" id="RU365068"/>
    </source>
</evidence>
<dbReference type="CDD" id="cd17960">
    <property type="entry name" value="DEADc_DDX55"/>
    <property type="match status" value="1"/>
</dbReference>
<keyword evidence="1 6" id="KW-0547">Nucleotide-binding</keyword>
<comment type="catalytic activity">
    <reaction evidence="7">
        <text>ATP + H2O = ADP + phosphate + H(+)</text>
        <dbReference type="Rhea" id="RHEA:13065"/>
        <dbReference type="ChEBI" id="CHEBI:15377"/>
        <dbReference type="ChEBI" id="CHEBI:15378"/>
        <dbReference type="ChEBI" id="CHEBI:30616"/>
        <dbReference type="ChEBI" id="CHEBI:43474"/>
        <dbReference type="ChEBI" id="CHEBI:456216"/>
        <dbReference type="EC" id="3.6.4.13"/>
    </reaction>
</comment>
<dbReference type="PROSITE" id="PS51192">
    <property type="entry name" value="HELICASE_ATP_BIND_1"/>
    <property type="match status" value="1"/>
</dbReference>
<proteinExistence type="inferred from homology"/>
<comment type="caution">
    <text evidence="11">The sequence shown here is derived from an EMBL/GenBank/DDBJ whole genome shotgun (WGS) entry which is preliminary data.</text>
</comment>
<keyword evidence="3 6" id="KW-0347">Helicase</keyword>
<dbReference type="EMBL" id="NIVC01003151">
    <property type="protein sequence ID" value="PAA53010.1"/>
    <property type="molecule type" value="Genomic_DNA"/>
</dbReference>
<evidence type="ECO:0000256" key="4">
    <source>
        <dbReference type="ARBA" id="ARBA00022840"/>
    </source>
</evidence>
<reference evidence="11 12" key="1">
    <citation type="submission" date="2017-06" db="EMBL/GenBank/DDBJ databases">
        <title>A platform for efficient transgenesis in Macrostomum lignano, a flatworm model organism for stem cell research.</title>
        <authorList>
            <person name="Berezikov E."/>
        </authorList>
    </citation>
    <scope>NUCLEOTIDE SEQUENCE [LARGE SCALE GENOMIC DNA]</scope>
    <source>
        <strain evidence="11">DV1</strain>
        <tissue evidence="11">Whole organism</tissue>
    </source>
</reference>
<dbReference type="Pfam" id="PF00271">
    <property type="entry name" value="Helicase_C"/>
    <property type="match status" value="1"/>
</dbReference>
<dbReference type="PANTHER" id="PTHR24031">
    <property type="entry name" value="RNA HELICASE"/>
    <property type="match status" value="1"/>
</dbReference>
<dbReference type="InterPro" id="IPR011545">
    <property type="entry name" value="DEAD/DEAH_box_helicase_dom"/>
</dbReference>
<name>A0A267DUN1_9PLAT</name>
<dbReference type="InterPro" id="IPR027417">
    <property type="entry name" value="P-loop_NTPase"/>
</dbReference>
<dbReference type="Pfam" id="PF13959">
    <property type="entry name" value="CTE_SPB4"/>
    <property type="match status" value="1"/>
</dbReference>
<feature type="non-terminal residue" evidence="11">
    <location>
        <position position="1"/>
    </location>
</feature>
<keyword evidence="2 6" id="KW-0378">Hydrolase</keyword>
<dbReference type="PROSITE" id="PS00039">
    <property type="entry name" value="DEAD_ATP_HELICASE"/>
    <property type="match status" value="1"/>
</dbReference>
<dbReference type="GO" id="GO:0003724">
    <property type="term" value="F:RNA helicase activity"/>
    <property type="evidence" value="ECO:0007669"/>
    <property type="project" value="UniProtKB-EC"/>
</dbReference>